<dbReference type="RefSeq" id="WP_143754009.1">
    <property type="nucleotide sequence ID" value="NZ_NFLB01000010.1"/>
</dbReference>
<feature type="non-terminal residue" evidence="2">
    <location>
        <position position="1"/>
    </location>
</feature>
<gene>
    <name evidence="3" type="ORF">B5E91_09090</name>
    <name evidence="2" type="ORF">B5E91_13305</name>
</gene>
<reference evidence="4" key="1">
    <citation type="submission" date="2017-04" db="EMBL/GenBank/DDBJ databases">
        <title>Function of individual gut microbiota members based on whole genome sequencing of pure cultures obtained from chicken caecum.</title>
        <authorList>
            <person name="Medvecky M."/>
            <person name="Cejkova D."/>
            <person name="Polansky O."/>
            <person name="Karasova D."/>
            <person name="Kubasova T."/>
            <person name="Cizek A."/>
            <person name="Rychlik I."/>
        </authorList>
    </citation>
    <scope>NUCLEOTIDE SEQUENCE [LARGE SCALE GENOMIC DNA]</scope>
    <source>
        <strain evidence="4">An149</strain>
    </source>
</reference>
<accession>A0A1Y4QEI1</accession>
<dbReference type="InterPro" id="IPR012337">
    <property type="entry name" value="RNaseH-like_sf"/>
</dbReference>
<dbReference type="InterPro" id="IPR050900">
    <property type="entry name" value="Transposase_IS3/IS150/IS904"/>
</dbReference>
<dbReference type="EMBL" id="NFLB01000010">
    <property type="protein sequence ID" value="OUQ04541.1"/>
    <property type="molecule type" value="Genomic_DNA"/>
</dbReference>
<evidence type="ECO:0000313" key="2">
    <source>
        <dbReference type="EMBL" id="OUQ02713.1"/>
    </source>
</evidence>
<dbReference type="GO" id="GO:0003676">
    <property type="term" value="F:nucleic acid binding"/>
    <property type="evidence" value="ECO:0007669"/>
    <property type="project" value="InterPro"/>
</dbReference>
<name>A0A1Y4QEI1_9FIRM</name>
<dbReference type="Proteomes" id="UP000196258">
    <property type="component" value="Unassembled WGS sequence"/>
</dbReference>
<comment type="caution">
    <text evidence="2">The sequence shown here is derived from an EMBL/GenBank/DDBJ whole genome shotgun (WGS) entry which is preliminary data.</text>
</comment>
<dbReference type="PROSITE" id="PS50994">
    <property type="entry name" value="INTEGRASE"/>
    <property type="match status" value="1"/>
</dbReference>
<proteinExistence type="predicted"/>
<dbReference type="PANTHER" id="PTHR46889">
    <property type="entry name" value="TRANSPOSASE INSF FOR INSERTION SEQUENCE IS3B-RELATED"/>
    <property type="match status" value="1"/>
</dbReference>
<dbReference type="SUPFAM" id="SSF53098">
    <property type="entry name" value="Ribonuclease H-like"/>
    <property type="match status" value="1"/>
</dbReference>
<feature type="domain" description="Integrase catalytic" evidence="1">
    <location>
        <begin position="1"/>
        <end position="115"/>
    </location>
</feature>
<dbReference type="AlphaFoldDB" id="A0A1Y4QEI1"/>
<dbReference type="Pfam" id="PF13683">
    <property type="entry name" value="rve_3"/>
    <property type="match status" value="1"/>
</dbReference>
<dbReference type="EMBL" id="NFLB01000029">
    <property type="protein sequence ID" value="OUQ02713.1"/>
    <property type="molecule type" value="Genomic_DNA"/>
</dbReference>
<dbReference type="PANTHER" id="PTHR46889:SF4">
    <property type="entry name" value="TRANSPOSASE INSO FOR INSERTION SEQUENCE ELEMENT IS911B-RELATED"/>
    <property type="match status" value="1"/>
</dbReference>
<dbReference type="GO" id="GO:0015074">
    <property type="term" value="P:DNA integration"/>
    <property type="evidence" value="ECO:0007669"/>
    <property type="project" value="InterPro"/>
</dbReference>
<evidence type="ECO:0000259" key="1">
    <source>
        <dbReference type="PROSITE" id="PS50994"/>
    </source>
</evidence>
<dbReference type="InterPro" id="IPR001584">
    <property type="entry name" value="Integrase_cat-core"/>
</dbReference>
<dbReference type="Gene3D" id="3.30.420.10">
    <property type="entry name" value="Ribonuclease H-like superfamily/Ribonuclease H"/>
    <property type="match status" value="1"/>
</dbReference>
<evidence type="ECO:0000313" key="4">
    <source>
        <dbReference type="Proteomes" id="UP000196258"/>
    </source>
</evidence>
<reference evidence="2" key="2">
    <citation type="journal article" date="2018" name="BMC Genomics">
        <title>Whole genome sequencing and function prediction of 133 gut anaerobes isolated from chicken caecum in pure cultures.</title>
        <authorList>
            <person name="Medvecky M."/>
            <person name="Cejkova D."/>
            <person name="Polansky O."/>
            <person name="Karasova D."/>
            <person name="Kubasova T."/>
            <person name="Cizek A."/>
            <person name="Rychlik I."/>
        </authorList>
    </citation>
    <scope>NUCLEOTIDE SEQUENCE</scope>
    <source>
        <strain evidence="2">An149</strain>
    </source>
</reference>
<dbReference type="InterPro" id="IPR036397">
    <property type="entry name" value="RNaseH_sf"/>
</dbReference>
<organism evidence="2 4">
    <name type="scientific">Thomasclavelia spiroformis</name>
    <dbReference type="NCBI Taxonomy" id="29348"/>
    <lineage>
        <taxon>Bacteria</taxon>
        <taxon>Bacillati</taxon>
        <taxon>Bacillota</taxon>
        <taxon>Erysipelotrichia</taxon>
        <taxon>Erysipelotrichales</taxon>
        <taxon>Coprobacillaceae</taxon>
        <taxon>Thomasclavelia</taxon>
    </lineage>
</organism>
<sequence length="120" mass="14270">AESVVEAINIAKARRNIEKPLVIHSDRGVQFTSEEYQKITVKMERSYSEKGTPWDNACIESFHSLIKREWLNRFKIMDYGQTYQLIFEYIETFYNTVRIHNHCGYISPNNYESAFFKCRS</sequence>
<evidence type="ECO:0000313" key="3">
    <source>
        <dbReference type="EMBL" id="OUQ04541.1"/>
    </source>
</evidence>
<protein>
    <submittedName>
        <fullName evidence="2">Transposase</fullName>
    </submittedName>
</protein>